<accession>A0A6B3TNR3</accession>
<feature type="transmembrane region" description="Helical" evidence="1">
    <location>
        <begin position="24"/>
        <end position="45"/>
    </location>
</feature>
<proteinExistence type="predicted"/>
<evidence type="ECO:0000256" key="1">
    <source>
        <dbReference type="SAM" id="Phobius"/>
    </source>
</evidence>
<keyword evidence="3" id="KW-1185">Reference proteome</keyword>
<keyword evidence="1" id="KW-0472">Membrane</keyword>
<name>A0A6B3TNR3_9BACI</name>
<comment type="caution">
    <text evidence="2">The sequence shown here is derived from an EMBL/GenBank/DDBJ whole genome shotgun (WGS) entry which is preliminary data.</text>
</comment>
<organism evidence="2 3">
    <name type="scientific">Neobacillus thermocopriae</name>
    <dbReference type="NCBI Taxonomy" id="1215031"/>
    <lineage>
        <taxon>Bacteria</taxon>
        <taxon>Bacillati</taxon>
        <taxon>Bacillota</taxon>
        <taxon>Bacilli</taxon>
        <taxon>Bacillales</taxon>
        <taxon>Bacillaceae</taxon>
        <taxon>Neobacillus</taxon>
    </lineage>
</organism>
<keyword evidence="1" id="KW-0812">Transmembrane</keyword>
<reference evidence="2" key="1">
    <citation type="submission" date="2020-02" db="EMBL/GenBank/DDBJ databases">
        <title>Bacillus sedimentmangrovi sp. nov., isolated from sediment of the mangrove ecosystem.</title>
        <authorList>
            <person name="Liu G."/>
        </authorList>
    </citation>
    <scope>NUCLEOTIDE SEQUENCE [LARGE SCALE GENOMIC DNA]</scope>
    <source>
        <strain evidence="2">SgZ-7</strain>
    </source>
</reference>
<sequence length="65" mass="7695">MSKNNKVVSLQKYKKAKEKKKKRFLLIPLYLTIILAIYASFYLYVAPFANKDVKTVTETNLYLYK</sequence>
<protein>
    <submittedName>
        <fullName evidence="2">Uncharacterized protein</fullName>
    </submittedName>
</protein>
<keyword evidence="1" id="KW-1133">Transmembrane helix</keyword>
<evidence type="ECO:0000313" key="3">
    <source>
        <dbReference type="Proteomes" id="UP000481621"/>
    </source>
</evidence>
<dbReference type="AlphaFoldDB" id="A0A6B3TNR3"/>
<dbReference type="RefSeq" id="WP_163250320.1">
    <property type="nucleotide sequence ID" value="NZ_JAAIUV010000002.1"/>
</dbReference>
<dbReference type="EMBL" id="JAAIUV010000002">
    <property type="protein sequence ID" value="NEX77771.1"/>
    <property type="molecule type" value="Genomic_DNA"/>
</dbReference>
<evidence type="ECO:0000313" key="2">
    <source>
        <dbReference type="EMBL" id="NEX77771.1"/>
    </source>
</evidence>
<dbReference type="Proteomes" id="UP000481621">
    <property type="component" value="Unassembled WGS sequence"/>
</dbReference>
<gene>
    <name evidence="2" type="ORF">G4Z05_02570</name>
</gene>